<dbReference type="Proteomes" id="UP000268084">
    <property type="component" value="Chromosome"/>
</dbReference>
<dbReference type="RefSeq" id="WP_124797638.1">
    <property type="nucleotide sequence ID" value="NZ_CP034170.1"/>
</dbReference>
<gene>
    <name evidence="1" type="ORF">EH165_00970</name>
</gene>
<name>A0A3G8ZI33_9ACTN</name>
<evidence type="ECO:0000313" key="1">
    <source>
        <dbReference type="EMBL" id="AZI56953.1"/>
    </source>
</evidence>
<dbReference type="KEGG" id="nak:EH165_00970"/>
<keyword evidence="2" id="KW-1185">Reference proteome</keyword>
<sequence length="159" mass="17162">MPPPCGGCTHPRRAELDADIVMGGGTYAAIGAKYGLLKDAVRRHRSHISKALARVINEEAGPRRAIDRLEDIYKEIKYTLEDARAKGNGALSVSAAKELRSMIELLAKLTGELDESTKVVINLATLPDWIQARGAIFEALSLFPDAALAVANRLQAIEA</sequence>
<dbReference type="AlphaFoldDB" id="A0A3G8ZI33"/>
<accession>A0A3G8ZI33</accession>
<dbReference type="OrthoDB" id="5147340at2"/>
<protein>
    <submittedName>
        <fullName evidence="1">Uncharacterized protein</fullName>
    </submittedName>
</protein>
<dbReference type="EMBL" id="CP034170">
    <property type="protein sequence ID" value="AZI56953.1"/>
    <property type="molecule type" value="Genomic_DNA"/>
</dbReference>
<reference evidence="1 2" key="1">
    <citation type="submission" date="2018-11" db="EMBL/GenBank/DDBJ databases">
        <authorList>
            <person name="Da X."/>
        </authorList>
    </citation>
    <scope>NUCLEOTIDE SEQUENCE [LARGE SCALE GENOMIC DNA]</scope>
    <source>
        <strain evidence="1 2">S14-144</strain>
    </source>
</reference>
<reference evidence="1 2" key="2">
    <citation type="submission" date="2018-12" db="EMBL/GenBank/DDBJ databases">
        <title>Nakamurella antarcticus sp. nov., isolated from Antarctica South Shetland Islands soil.</title>
        <authorList>
            <person name="Peng F."/>
        </authorList>
    </citation>
    <scope>NUCLEOTIDE SEQUENCE [LARGE SCALE GENOMIC DNA]</scope>
    <source>
        <strain evidence="1 2">S14-144</strain>
    </source>
</reference>
<organism evidence="1 2">
    <name type="scientific">Nakamurella antarctica</name>
    <dbReference type="NCBI Taxonomy" id="1902245"/>
    <lineage>
        <taxon>Bacteria</taxon>
        <taxon>Bacillati</taxon>
        <taxon>Actinomycetota</taxon>
        <taxon>Actinomycetes</taxon>
        <taxon>Nakamurellales</taxon>
        <taxon>Nakamurellaceae</taxon>
        <taxon>Nakamurella</taxon>
    </lineage>
</organism>
<proteinExistence type="predicted"/>
<evidence type="ECO:0000313" key="2">
    <source>
        <dbReference type="Proteomes" id="UP000268084"/>
    </source>
</evidence>